<keyword evidence="3" id="KW-0326">Glycosidase</keyword>
<dbReference type="InterPro" id="IPR045857">
    <property type="entry name" value="O16G_dom_2"/>
</dbReference>
<dbReference type="AlphaFoldDB" id="A0A413E771"/>
<dbReference type="EMBL" id="QSBD01000001">
    <property type="protein sequence ID" value="RGX00711.1"/>
    <property type="molecule type" value="Genomic_DNA"/>
</dbReference>
<organism evidence="7 10">
    <name type="scientific">Bacteroides stercoris</name>
    <dbReference type="NCBI Taxonomy" id="46506"/>
    <lineage>
        <taxon>Bacteria</taxon>
        <taxon>Pseudomonadati</taxon>
        <taxon>Bacteroidota</taxon>
        <taxon>Bacteroidia</taxon>
        <taxon>Bacteroidales</taxon>
        <taxon>Bacteroidaceae</taxon>
        <taxon>Bacteroides</taxon>
    </lineage>
</organism>
<evidence type="ECO:0000313" key="10">
    <source>
        <dbReference type="Proteomes" id="UP000284777"/>
    </source>
</evidence>
<keyword evidence="2" id="KW-0378">Hydrolase</keyword>
<dbReference type="Gene3D" id="2.60.40.1180">
    <property type="entry name" value="Golgi alpha-mannosidase II"/>
    <property type="match status" value="1"/>
</dbReference>
<keyword evidence="5" id="KW-0732">Signal</keyword>
<dbReference type="InterPro" id="IPR013780">
    <property type="entry name" value="Glyco_hydro_b"/>
</dbReference>
<dbReference type="InterPro" id="IPR056300">
    <property type="entry name" value="SusG-like_C"/>
</dbReference>
<dbReference type="InterPro" id="IPR013783">
    <property type="entry name" value="Ig-like_fold"/>
</dbReference>
<evidence type="ECO:0000256" key="4">
    <source>
        <dbReference type="SAM" id="MobiDB-lite"/>
    </source>
</evidence>
<feature type="chain" id="PRO_5033416182" evidence="5">
    <location>
        <begin position="22"/>
        <end position="686"/>
    </location>
</feature>
<dbReference type="EMBL" id="QRPN01000001">
    <property type="protein sequence ID" value="RHM22716.1"/>
    <property type="molecule type" value="Genomic_DNA"/>
</dbReference>
<comment type="similarity">
    <text evidence="1">Belongs to the glycosyl hydrolase 13 family.</text>
</comment>
<dbReference type="RefSeq" id="WP_117901670.1">
    <property type="nucleotide sequence ID" value="NZ_QRPN01000001.1"/>
</dbReference>
<gene>
    <name evidence="7" type="ORF">DWV41_01955</name>
    <name evidence="8" type="ORF">DWZ78_00145</name>
</gene>
<evidence type="ECO:0000256" key="5">
    <source>
        <dbReference type="SAM" id="SignalP"/>
    </source>
</evidence>
<dbReference type="PANTHER" id="PTHR10357">
    <property type="entry name" value="ALPHA-AMYLASE FAMILY MEMBER"/>
    <property type="match status" value="1"/>
</dbReference>
<dbReference type="Proteomes" id="UP000284777">
    <property type="component" value="Unassembled WGS sequence"/>
</dbReference>
<dbReference type="Gene3D" id="3.90.400.10">
    <property type="entry name" value="Oligo-1,6-glucosidase, Domain 2"/>
    <property type="match status" value="1"/>
</dbReference>
<dbReference type="SUPFAM" id="SSF51445">
    <property type="entry name" value="(Trans)glycosidases"/>
    <property type="match status" value="1"/>
</dbReference>
<dbReference type="CDD" id="cd11316">
    <property type="entry name" value="AmyAc_bac2_AmyA"/>
    <property type="match status" value="1"/>
</dbReference>
<evidence type="ECO:0000259" key="6">
    <source>
        <dbReference type="SMART" id="SM00642"/>
    </source>
</evidence>
<dbReference type="PANTHER" id="PTHR10357:SF179">
    <property type="entry name" value="NEUTRAL AND BASIC AMINO ACID TRANSPORT PROTEIN RBAT"/>
    <property type="match status" value="1"/>
</dbReference>
<dbReference type="Gene3D" id="2.60.40.10">
    <property type="entry name" value="Immunoglobulins"/>
    <property type="match status" value="1"/>
</dbReference>
<dbReference type="SMART" id="SM00642">
    <property type="entry name" value="Aamy"/>
    <property type="match status" value="1"/>
</dbReference>
<evidence type="ECO:0000313" key="8">
    <source>
        <dbReference type="EMBL" id="RHM22716.1"/>
    </source>
</evidence>
<sequence length="686" mass="76869">MKNVKSVLYLILGLLISSLMACSDDPGAFSEPTPGQDETPEGYVSLEPSSDTWDGTKRADITYQTLVYSFADGDNDGWGDFRGLTDKLDYLNEMGVNAIWLSPIHPAMSYHGYDVKDYTTVNARYGTMDDFERLIAKAHELGIKVYLDYVMNHTGKDHPWFIDAKSSKESVYRDYYIFSQDPESDITAGKIPMIKREGSAGYNAGEWFSAGIGDAMKGCYKFVLDWSNAARPTITVTKADTPNADTPDVTTQDAKYLYYGEGICKKFYARGNNKYELTVDLDTDWGFLIRTSNTSWDNGTKYGAPSKASKVQLGKPFTLSNANPEDILFASVEAWYFHSHFQTDWFADLNYGAIDDADNSPAYKAISAAAKKWIDRGIDGFRLDAVKHIYHSATSDENPRFLKMFYDDMNEYYKSKGHTDDIYIVGEVLSGSDEVAPYYQGLPALFEFDFWYKLDWSIANSTGCYFAKDILSFQQKYARYRADYIEATKLSNHDEDRTASKLGKSEAKCKLAAAVLLTAPGEPYIYYGEELGIYGTKEKADEYVRSPMLWGDNYTTAYTGKIDATVAASIKSVAEQKENANSLLNTYLSFTRLRNTYPALAQGTMTKHAVYNESNEKYKSIAAWYMTKDNEKMLVLHNFGSASVKLSLTDNIEKAVGVSGTVQVKEGDNTSIRLGGYSSVVYKIAQ</sequence>
<evidence type="ECO:0000256" key="3">
    <source>
        <dbReference type="ARBA" id="ARBA00023295"/>
    </source>
</evidence>
<feature type="domain" description="Glycosyl hydrolase family 13 catalytic" evidence="6">
    <location>
        <begin position="64"/>
        <end position="563"/>
    </location>
</feature>
<dbReference type="Pfam" id="PF20756">
    <property type="entry name" value="SusG_CBM58"/>
    <property type="match status" value="1"/>
</dbReference>
<dbReference type="PROSITE" id="PS51257">
    <property type="entry name" value="PROKAR_LIPOPROTEIN"/>
    <property type="match status" value="1"/>
</dbReference>
<dbReference type="Pfam" id="PF00128">
    <property type="entry name" value="Alpha-amylase"/>
    <property type="match status" value="2"/>
</dbReference>
<proteinExistence type="inferred from homology"/>
<comment type="caution">
    <text evidence="7">The sequence shown here is derived from an EMBL/GenBank/DDBJ whole genome shotgun (WGS) entry which is preliminary data.</text>
</comment>
<evidence type="ECO:0000256" key="2">
    <source>
        <dbReference type="ARBA" id="ARBA00022801"/>
    </source>
</evidence>
<feature type="signal peptide" evidence="5">
    <location>
        <begin position="1"/>
        <end position="21"/>
    </location>
</feature>
<dbReference type="InterPro" id="IPR006047">
    <property type="entry name" value="GH13_cat_dom"/>
</dbReference>
<reference evidence="9 10" key="1">
    <citation type="submission" date="2018-08" db="EMBL/GenBank/DDBJ databases">
        <title>A genome reference for cultivated species of the human gut microbiota.</title>
        <authorList>
            <person name="Zou Y."/>
            <person name="Xue W."/>
            <person name="Luo G."/>
        </authorList>
    </citation>
    <scope>NUCLEOTIDE SEQUENCE [LARGE SCALE GENOMIC DNA]</scope>
    <source>
        <strain evidence="7 10">AF05-4</strain>
        <strain evidence="8 9">AF35-20</strain>
    </source>
</reference>
<evidence type="ECO:0000313" key="7">
    <source>
        <dbReference type="EMBL" id="RGX00711.1"/>
    </source>
</evidence>
<dbReference type="Proteomes" id="UP000284604">
    <property type="component" value="Unassembled WGS sequence"/>
</dbReference>
<dbReference type="InterPro" id="IPR017853">
    <property type="entry name" value="GH"/>
</dbReference>
<accession>A0A413E771</accession>
<evidence type="ECO:0000256" key="1">
    <source>
        <dbReference type="ARBA" id="ARBA00008061"/>
    </source>
</evidence>
<dbReference type="InterPro" id="IPR048755">
    <property type="entry name" value="SusG_CBM58"/>
</dbReference>
<dbReference type="GO" id="GO:0009313">
    <property type="term" value="P:oligosaccharide catabolic process"/>
    <property type="evidence" value="ECO:0007669"/>
    <property type="project" value="TreeGrafter"/>
</dbReference>
<protein>
    <submittedName>
        <fullName evidence="7">Alpha-amylase</fullName>
    </submittedName>
</protein>
<dbReference type="Gene3D" id="3.20.20.80">
    <property type="entry name" value="Glycosidases"/>
    <property type="match status" value="2"/>
</dbReference>
<name>A0A413E771_BACSE</name>
<dbReference type="GO" id="GO:0004556">
    <property type="term" value="F:alpha-amylase activity"/>
    <property type="evidence" value="ECO:0007669"/>
    <property type="project" value="TreeGrafter"/>
</dbReference>
<feature type="region of interest" description="Disordered" evidence="4">
    <location>
        <begin position="27"/>
        <end position="51"/>
    </location>
</feature>
<dbReference type="Pfam" id="PF23915">
    <property type="entry name" value="SusG_C"/>
    <property type="match status" value="1"/>
</dbReference>
<evidence type="ECO:0000313" key="9">
    <source>
        <dbReference type="Proteomes" id="UP000284604"/>
    </source>
</evidence>